<dbReference type="InterPro" id="IPR000477">
    <property type="entry name" value="RT_dom"/>
</dbReference>
<dbReference type="Proteomes" id="UP001367676">
    <property type="component" value="Unassembled WGS sequence"/>
</dbReference>
<dbReference type="EMBL" id="JBBCAQ010000022">
    <property type="protein sequence ID" value="KAK7590292.1"/>
    <property type="molecule type" value="Genomic_DNA"/>
</dbReference>
<dbReference type="Pfam" id="PF02958">
    <property type="entry name" value="EcKL"/>
    <property type="match status" value="1"/>
</dbReference>
<dbReference type="Pfam" id="PF00078">
    <property type="entry name" value="RVT_1"/>
    <property type="match status" value="1"/>
</dbReference>
<evidence type="ECO:0000313" key="2">
    <source>
        <dbReference type="EMBL" id="KAK7590292.1"/>
    </source>
</evidence>
<gene>
    <name evidence="2" type="ORF">V9T40_001905</name>
</gene>
<dbReference type="Gene3D" id="3.90.1200.10">
    <property type="match status" value="1"/>
</dbReference>
<dbReference type="InterPro" id="IPR004119">
    <property type="entry name" value="EcKL"/>
</dbReference>
<feature type="domain" description="Reverse transcriptase" evidence="1">
    <location>
        <begin position="1"/>
        <end position="252"/>
    </location>
</feature>
<proteinExistence type="predicted"/>
<dbReference type="PROSITE" id="PS50878">
    <property type="entry name" value="RT_POL"/>
    <property type="match status" value="1"/>
</dbReference>
<evidence type="ECO:0000259" key="1">
    <source>
        <dbReference type="PROSITE" id="PS50878"/>
    </source>
</evidence>
<reference evidence="2 3" key="1">
    <citation type="submission" date="2024-03" db="EMBL/GenBank/DDBJ databases">
        <title>Adaptation during the transition from Ophiocordyceps entomopathogen to insect associate is accompanied by gene loss and intensified selection.</title>
        <authorList>
            <person name="Ward C.M."/>
            <person name="Onetto C.A."/>
            <person name="Borneman A.R."/>
        </authorList>
    </citation>
    <scope>NUCLEOTIDE SEQUENCE [LARGE SCALE GENOMIC DNA]</scope>
    <source>
        <strain evidence="2">AWRI1</strain>
        <tissue evidence="2">Single Adult Female</tissue>
    </source>
</reference>
<dbReference type="InterPro" id="IPR011009">
    <property type="entry name" value="Kinase-like_dom_sf"/>
</dbReference>
<dbReference type="PANTHER" id="PTHR11012">
    <property type="entry name" value="PROTEIN KINASE-LIKE DOMAIN-CONTAINING"/>
    <property type="match status" value="1"/>
</dbReference>
<protein>
    <recommendedName>
        <fullName evidence="1">Reverse transcriptase domain-containing protein</fullName>
    </recommendedName>
</protein>
<name>A0AAN9TTJ5_9HEMI</name>
<comment type="caution">
    <text evidence="2">The sequence shown here is derived from an EMBL/GenBank/DDBJ whole genome shotgun (WGS) entry which is preliminary data.</text>
</comment>
<accession>A0AAN9TTJ5</accession>
<dbReference type="PANTHER" id="PTHR11012:SF30">
    <property type="entry name" value="PROTEIN KINASE-LIKE DOMAIN-CONTAINING"/>
    <property type="match status" value="1"/>
</dbReference>
<dbReference type="SUPFAM" id="SSF56112">
    <property type="entry name" value="Protein kinase-like (PK-like)"/>
    <property type="match status" value="1"/>
</dbReference>
<organism evidence="2 3">
    <name type="scientific">Parthenolecanium corni</name>
    <dbReference type="NCBI Taxonomy" id="536013"/>
    <lineage>
        <taxon>Eukaryota</taxon>
        <taxon>Metazoa</taxon>
        <taxon>Ecdysozoa</taxon>
        <taxon>Arthropoda</taxon>
        <taxon>Hexapoda</taxon>
        <taxon>Insecta</taxon>
        <taxon>Pterygota</taxon>
        <taxon>Neoptera</taxon>
        <taxon>Paraneoptera</taxon>
        <taxon>Hemiptera</taxon>
        <taxon>Sternorrhyncha</taxon>
        <taxon>Coccoidea</taxon>
        <taxon>Coccidae</taxon>
        <taxon>Parthenolecanium</taxon>
    </lineage>
</organism>
<sequence length="252" mass="29000">MMTSSNTKKWDIMLWWDKFKAIMFETGTPSTKEFIFNRITVLTHGDFRTGNIFFKYDNYNRVSEVKVIDWQFSKENNPVMDLIIFFVQNISIEMMEAHGIGLFYFYLDKLNNNLASLKAKRSYNIYELSGSAHSPWKSVKAGVPQGSALGPILYVLYTADIPVSPDVSNLVFTDDTALLSTSSNLETATLALQQHLDHIFEWSEQCKIRVNPTKSAHINFTMRHSVDLPLFACGDWRENSHKMESKIPWTAF</sequence>
<dbReference type="AlphaFoldDB" id="A0AAN9TTJ5"/>
<evidence type="ECO:0000313" key="3">
    <source>
        <dbReference type="Proteomes" id="UP001367676"/>
    </source>
</evidence>
<keyword evidence="3" id="KW-1185">Reference proteome</keyword>